<sequence>MEKKEKKIRIVRHSEVPSLTPEGEWKTEVVLNILLEDMSTMIVRIPEDELTDARVQEEVRKKTAKRDEWQGKELTY</sequence>
<evidence type="ECO:0000313" key="1">
    <source>
        <dbReference type="EMBL" id="QJA54019.1"/>
    </source>
</evidence>
<protein>
    <submittedName>
        <fullName evidence="1">Uncharacterized protein</fullName>
    </submittedName>
</protein>
<organism evidence="1">
    <name type="scientific">viral metagenome</name>
    <dbReference type="NCBI Taxonomy" id="1070528"/>
    <lineage>
        <taxon>unclassified sequences</taxon>
        <taxon>metagenomes</taxon>
        <taxon>organismal metagenomes</taxon>
    </lineage>
</organism>
<dbReference type="EMBL" id="MT144470">
    <property type="protein sequence ID" value="QJA54019.1"/>
    <property type="molecule type" value="Genomic_DNA"/>
</dbReference>
<proteinExistence type="predicted"/>
<dbReference type="EMBL" id="MT144872">
    <property type="protein sequence ID" value="QJI00723.1"/>
    <property type="molecule type" value="Genomic_DNA"/>
</dbReference>
<gene>
    <name evidence="1" type="ORF">TM448A04276_0009</name>
    <name evidence="2" type="ORF">TM448B02102_0002</name>
</gene>
<accession>A0A6H2A2Q9</accession>
<evidence type="ECO:0000313" key="2">
    <source>
        <dbReference type="EMBL" id="QJI00723.1"/>
    </source>
</evidence>
<name>A0A6H2A2Q9_9ZZZZ</name>
<reference evidence="1" key="1">
    <citation type="submission" date="2020-03" db="EMBL/GenBank/DDBJ databases">
        <title>The deep terrestrial virosphere.</title>
        <authorList>
            <person name="Holmfeldt K."/>
            <person name="Nilsson E."/>
            <person name="Simone D."/>
            <person name="Lopez-Fernandez M."/>
            <person name="Wu X."/>
            <person name="de Brujin I."/>
            <person name="Lundin D."/>
            <person name="Andersson A."/>
            <person name="Bertilsson S."/>
            <person name="Dopson M."/>
        </authorList>
    </citation>
    <scope>NUCLEOTIDE SEQUENCE</scope>
    <source>
        <strain evidence="1">TM448A04276</strain>
        <strain evidence="2">TM448B02102</strain>
    </source>
</reference>
<dbReference type="AlphaFoldDB" id="A0A6H2A2Q9"/>